<sequence length="50" mass="5733">MNRREWAQDKSALINVVNESVECYKALVISDVTQKIDIVDKIPKFVSQPI</sequence>
<gene>
    <name evidence="1" type="ORF">HELGO_WM20404</name>
</gene>
<protein>
    <submittedName>
        <fullName evidence="1">Uncharacterized protein</fullName>
    </submittedName>
</protein>
<dbReference type="AlphaFoldDB" id="A0A6S6UFZ4"/>
<dbReference type="EMBL" id="CACVAQ010000372">
    <property type="protein sequence ID" value="CAA6825939.1"/>
    <property type="molecule type" value="Genomic_DNA"/>
</dbReference>
<accession>A0A6S6UFZ4</accession>
<feature type="non-terminal residue" evidence="1">
    <location>
        <position position="50"/>
    </location>
</feature>
<reference evidence="1" key="1">
    <citation type="submission" date="2020-01" db="EMBL/GenBank/DDBJ databases">
        <authorList>
            <person name="Meier V. D."/>
            <person name="Meier V D."/>
        </authorList>
    </citation>
    <scope>NUCLEOTIDE SEQUENCE</scope>
    <source>
        <strain evidence="1">HLG_WM_MAG_10</strain>
    </source>
</reference>
<evidence type="ECO:0000313" key="1">
    <source>
        <dbReference type="EMBL" id="CAA6825939.1"/>
    </source>
</evidence>
<name>A0A6S6UFZ4_9BACT</name>
<proteinExistence type="predicted"/>
<organism evidence="1">
    <name type="scientific">uncultured Aureispira sp</name>
    <dbReference type="NCBI Taxonomy" id="1331704"/>
    <lineage>
        <taxon>Bacteria</taxon>
        <taxon>Pseudomonadati</taxon>
        <taxon>Bacteroidota</taxon>
        <taxon>Saprospiria</taxon>
        <taxon>Saprospirales</taxon>
        <taxon>Saprospiraceae</taxon>
        <taxon>Aureispira</taxon>
        <taxon>environmental samples</taxon>
    </lineage>
</organism>